<dbReference type="AlphaFoldDB" id="A0A975TBN8"/>
<name>A0A975TBN8_9NOST</name>
<sequence length="177" mass="20176">MGLYWFISALIDKLNSIDSDLGKAIITGGVTVSIAVLTLVIGKLWEQQVKIQQDIREKKIPVYEKQIEIFFSLIFAEKNGDDKPTQEELRKAFQLFTEKLIIWGSPEVIQAWSEFKLYDWQNSDSLEGFLKVEALLRAIRKDLGNSNSKLALGDISKLFINDFDIVIAETPLQKPKN</sequence>
<evidence type="ECO:0000256" key="1">
    <source>
        <dbReference type="SAM" id="Phobius"/>
    </source>
</evidence>
<evidence type="ECO:0000313" key="3">
    <source>
        <dbReference type="Proteomes" id="UP000683511"/>
    </source>
</evidence>
<reference evidence="2" key="1">
    <citation type="submission" date="2017-04" db="EMBL/GenBank/DDBJ databases">
        <title>Genome deletions in a multicellular cyanobacterial endosymbiont for morphological adaptation in marine diatoms.</title>
        <authorList>
            <person name="Wang Y."/>
            <person name="Gao H."/>
            <person name="Li R."/>
            <person name="Xu X."/>
        </authorList>
    </citation>
    <scope>NUCLEOTIDE SEQUENCE</scope>
    <source>
        <strain evidence="2">FACHB 800</strain>
    </source>
</reference>
<keyword evidence="1" id="KW-0472">Membrane</keyword>
<organism evidence="2 3">
    <name type="scientific">Richelia sinica FACHB-800</name>
    <dbReference type="NCBI Taxonomy" id="1357546"/>
    <lineage>
        <taxon>Bacteria</taxon>
        <taxon>Bacillati</taxon>
        <taxon>Cyanobacteriota</taxon>
        <taxon>Cyanophyceae</taxon>
        <taxon>Nostocales</taxon>
        <taxon>Nostocaceae</taxon>
        <taxon>Richelia</taxon>
    </lineage>
</organism>
<keyword evidence="1" id="KW-0812">Transmembrane</keyword>
<accession>A0A975TBN8</accession>
<feature type="transmembrane region" description="Helical" evidence="1">
    <location>
        <begin position="24"/>
        <end position="45"/>
    </location>
</feature>
<dbReference type="EMBL" id="CP021056">
    <property type="protein sequence ID" value="QXE25747.1"/>
    <property type="molecule type" value="Genomic_DNA"/>
</dbReference>
<protein>
    <submittedName>
        <fullName evidence="2">Uncharacterized protein</fullName>
    </submittedName>
</protein>
<dbReference type="Proteomes" id="UP000683511">
    <property type="component" value="Chromosome"/>
</dbReference>
<dbReference type="KEGG" id="rsin:B6N60_04467"/>
<gene>
    <name evidence="2" type="ORF">B6N60_04467</name>
</gene>
<keyword evidence="3" id="KW-1185">Reference proteome</keyword>
<keyword evidence="1" id="KW-1133">Transmembrane helix</keyword>
<proteinExistence type="predicted"/>
<evidence type="ECO:0000313" key="2">
    <source>
        <dbReference type="EMBL" id="QXE25747.1"/>
    </source>
</evidence>